<proteinExistence type="predicted"/>
<gene>
    <name evidence="1" type="ORF">SAMN00790413_00830</name>
</gene>
<dbReference type="Proteomes" id="UP000192582">
    <property type="component" value="Unassembled WGS sequence"/>
</dbReference>
<evidence type="ECO:0000313" key="2">
    <source>
        <dbReference type="Proteomes" id="UP000192582"/>
    </source>
</evidence>
<accession>A0A1W1VB17</accession>
<evidence type="ECO:0000313" key="1">
    <source>
        <dbReference type="EMBL" id="SMB90609.1"/>
    </source>
</evidence>
<dbReference type="EMBL" id="FWWU01000009">
    <property type="protein sequence ID" value="SMB90609.1"/>
    <property type="molecule type" value="Genomic_DNA"/>
</dbReference>
<sequence length="106" mass="11951">MRTDWTTTHLPGLTGKVLALANPPFAWTEVTDLIGGTVKAAQDLKGRLAGKDRKTVVKVGVRHLGTEYARPRLGLFNLPLEHYSCSRLNRLKEEYPNFILFGQRFN</sequence>
<dbReference type="AlphaFoldDB" id="A0A1W1VB17"/>
<reference evidence="1 2" key="1">
    <citation type="submission" date="2017-04" db="EMBL/GenBank/DDBJ databases">
        <authorList>
            <person name="Afonso C.L."/>
            <person name="Miller P.J."/>
            <person name="Scott M.A."/>
            <person name="Spackman E."/>
            <person name="Goraichik I."/>
            <person name="Dimitrov K.M."/>
            <person name="Suarez D.L."/>
            <person name="Swayne D.E."/>
        </authorList>
    </citation>
    <scope>NUCLEOTIDE SEQUENCE [LARGE SCALE GENOMIC DNA]</scope>
    <source>
        <strain evidence="1 2">KR-140</strain>
    </source>
</reference>
<name>A0A1W1VB17_9DEIO</name>
<dbReference type="RefSeq" id="WP_084048421.1">
    <property type="nucleotide sequence ID" value="NZ_FWWU01000009.1"/>
</dbReference>
<protein>
    <submittedName>
        <fullName evidence="1">Uncharacterized protein</fullName>
    </submittedName>
</protein>
<keyword evidence="2" id="KW-1185">Reference proteome</keyword>
<organism evidence="1 2">
    <name type="scientific">Deinococcus hopiensis KR-140</name>
    <dbReference type="NCBI Taxonomy" id="695939"/>
    <lineage>
        <taxon>Bacteria</taxon>
        <taxon>Thermotogati</taxon>
        <taxon>Deinococcota</taxon>
        <taxon>Deinococci</taxon>
        <taxon>Deinococcales</taxon>
        <taxon>Deinococcaceae</taxon>
        <taxon>Deinococcus</taxon>
    </lineage>
</organism>